<feature type="transmembrane region" description="Helical" evidence="2">
    <location>
        <begin position="109"/>
        <end position="133"/>
    </location>
</feature>
<organism evidence="3 4">
    <name type="scientific">Leucobacter alluvii</name>
    <dbReference type="NCBI Taxonomy" id="340321"/>
    <lineage>
        <taxon>Bacteria</taxon>
        <taxon>Bacillati</taxon>
        <taxon>Actinomycetota</taxon>
        <taxon>Actinomycetes</taxon>
        <taxon>Micrococcales</taxon>
        <taxon>Microbacteriaceae</taxon>
        <taxon>Leucobacter</taxon>
    </lineage>
</organism>
<evidence type="ECO:0000313" key="3">
    <source>
        <dbReference type="EMBL" id="GAA2188958.1"/>
    </source>
</evidence>
<dbReference type="EMBL" id="BAAAOP010000007">
    <property type="protein sequence ID" value="GAA2188958.1"/>
    <property type="molecule type" value="Genomic_DNA"/>
</dbReference>
<proteinExistence type="predicted"/>
<keyword evidence="2" id="KW-0812">Transmembrane</keyword>
<keyword evidence="4" id="KW-1185">Reference proteome</keyword>
<gene>
    <name evidence="3" type="ORF">GCM10009786_20140</name>
</gene>
<evidence type="ECO:0000256" key="1">
    <source>
        <dbReference type="SAM" id="MobiDB-lite"/>
    </source>
</evidence>
<feature type="transmembrane region" description="Helical" evidence="2">
    <location>
        <begin position="68"/>
        <end position="89"/>
    </location>
</feature>
<sequence>MRSSVVVVVGVVLALWMAAGRWLFGIGGSLTWWYLPTIGLVFIWLQVWQARRLRVTASRGRRTSRSTIVTLILAWVCAIGFGLTVPDRVGDDLVSILSLAGGSAFSAEMSLALCNPFGILAFTLAIASLAFAYADARDPKPEEDEHLDEHPGGSTAMMAHPLA</sequence>
<evidence type="ECO:0000256" key="2">
    <source>
        <dbReference type="SAM" id="Phobius"/>
    </source>
</evidence>
<comment type="caution">
    <text evidence="3">The sequence shown here is derived from an EMBL/GenBank/DDBJ whole genome shotgun (WGS) entry which is preliminary data.</text>
</comment>
<feature type="region of interest" description="Disordered" evidence="1">
    <location>
        <begin position="140"/>
        <end position="163"/>
    </location>
</feature>
<dbReference type="RefSeq" id="WP_346058237.1">
    <property type="nucleotide sequence ID" value="NZ_BAAAOP010000007.1"/>
</dbReference>
<protein>
    <submittedName>
        <fullName evidence="3">Uncharacterized protein</fullName>
    </submittedName>
</protein>
<accession>A0ABP5N0S3</accession>
<reference evidence="4" key="1">
    <citation type="journal article" date="2019" name="Int. J. Syst. Evol. Microbiol.">
        <title>The Global Catalogue of Microorganisms (GCM) 10K type strain sequencing project: providing services to taxonomists for standard genome sequencing and annotation.</title>
        <authorList>
            <consortium name="The Broad Institute Genomics Platform"/>
            <consortium name="The Broad Institute Genome Sequencing Center for Infectious Disease"/>
            <person name="Wu L."/>
            <person name="Ma J."/>
        </authorList>
    </citation>
    <scope>NUCLEOTIDE SEQUENCE [LARGE SCALE GENOMIC DNA]</scope>
    <source>
        <strain evidence="4">JCM 14919</strain>
    </source>
</reference>
<name>A0ABP5N0S3_9MICO</name>
<evidence type="ECO:0000313" key="4">
    <source>
        <dbReference type="Proteomes" id="UP001501084"/>
    </source>
</evidence>
<feature type="transmembrane region" description="Helical" evidence="2">
    <location>
        <begin position="30"/>
        <end position="48"/>
    </location>
</feature>
<keyword evidence="2" id="KW-1133">Transmembrane helix</keyword>
<keyword evidence="2" id="KW-0472">Membrane</keyword>
<dbReference type="Proteomes" id="UP001501084">
    <property type="component" value="Unassembled WGS sequence"/>
</dbReference>